<feature type="domain" description="DUF4055" evidence="2">
    <location>
        <begin position="245"/>
        <end position="377"/>
    </location>
</feature>
<evidence type="ECO:0000313" key="5">
    <source>
        <dbReference type="Proteomes" id="UP000315164"/>
    </source>
</evidence>
<evidence type="ECO:0000259" key="2">
    <source>
        <dbReference type="Pfam" id="PF13264"/>
    </source>
</evidence>
<evidence type="ECO:0000313" key="3">
    <source>
        <dbReference type="EMBL" id="TRB33656.1"/>
    </source>
</evidence>
<dbReference type="GeneID" id="67368730"/>
<dbReference type="RefSeq" id="WP_006250106.1">
    <property type="nucleotide sequence ID" value="NZ_CP011098.1"/>
</dbReference>
<name>A0A547E9S9_MANHA</name>
<dbReference type="OrthoDB" id="6668483at2"/>
<dbReference type="Proteomes" id="UP000318394">
    <property type="component" value="Unassembled WGS sequence"/>
</dbReference>
<dbReference type="Proteomes" id="UP000315164">
    <property type="component" value="Unassembled WGS sequence"/>
</dbReference>
<dbReference type="Pfam" id="PF13264">
    <property type="entry name" value="DUF4055"/>
    <property type="match status" value="1"/>
</dbReference>
<organism evidence="4 5">
    <name type="scientific">Mannheimia haemolytica</name>
    <name type="common">Pasteurella haemolytica</name>
    <dbReference type="NCBI Taxonomy" id="75985"/>
    <lineage>
        <taxon>Bacteria</taxon>
        <taxon>Pseudomonadati</taxon>
        <taxon>Pseudomonadota</taxon>
        <taxon>Gammaproteobacteria</taxon>
        <taxon>Pasteurellales</taxon>
        <taxon>Pasteurellaceae</taxon>
        <taxon>Mannheimia</taxon>
    </lineage>
</organism>
<dbReference type="InterPro" id="IPR025129">
    <property type="entry name" value="DUF4055"/>
</dbReference>
<keyword evidence="6" id="KW-1185">Reference proteome</keyword>
<dbReference type="KEGG" id="mhaq:WC39_05360"/>
<dbReference type="EMBL" id="VAJI01000069">
    <property type="protein sequence ID" value="TRB33656.1"/>
    <property type="molecule type" value="Genomic_DNA"/>
</dbReference>
<evidence type="ECO:0000256" key="1">
    <source>
        <dbReference type="SAM" id="MobiDB-lite"/>
    </source>
</evidence>
<evidence type="ECO:0000313" key="6">
    <source>
        <dbReference type="Proteomes" id="UP000318394"/>
    </source>
</evidence>
<feature type="region of interest" description="Disordered" evidence="1">
    <location>
        <begin position="442"/>
        <end position="467"/>
    </location>
</feature>
<reference evidence="5 6" key="1">
    <citation type="journal article" date="2019" name="Vet. Microbiol.">
        <title>Genetic characterization of susceptible and multi-drug resistant Mannheimia haemolytica isolated from high-risk stocker calves prior to and after antimicrobial metaphylaxis.</title>
        <authorList>
            <person name="Snyder E.R."/>
            <person name="Alvarez-Narvaez S."/>
            <person name="Credille B.C."/>
        </authorList>
    </citation>
    <scope>NUCLEOTIDE SEQUENCE [LARGE SCALE GENOMIC DNA]</scope>
    <source>
        <strain evidence="4 5">UGA-R5-128-1</strain>
        <strain evidence="3 6">UGA-R7-163-1</strain>
    </source>
</reference>
<proteinExistence type="predicted"/>
<evidence type="ECO:0000313" key="4">
    <source>
        <dbReference type="EMBL" id="TRB72838.1"/>
    </source>
</evidence>
<accession>A0A547E9S9</accession>
<sequence length="467" mass="52186">MPNSISADFAALKAKTKIIDDLLGGTQKMRQAGQTYLYKMKMEEEDGYKNRLNRSTLYPALRETLSQMLGRVFFNPINVEDVHKQIEPLFDDIDLEGNNLDVFASRWFYAALAYGVSYCLVDFVRVENARSLAEEKAQNARPYLVHIKPQQVLGFKTAKINGKTAFTQFRYKETVTEDDGEFASKQVNYIYVYEIGRVRKYKNDEGGLSLVADMQIKAQNTPLAFVPIVPFITKPIDVWGMGEPPLMELAYLNIKHWQSQSDQDNILNIARVPLLAIFSDTQIKSLEIGSSAISLPKDSTMQFIEHSGSSINAGLTSLKELEDQMKTAGAKLLTKTALAMTDSQAKDEAGKEISQLRHYANKFEDALDLAFEYIGHWLGIGVDEVGTSQISGNIDNDLDPNASMATIIQLRNAGVISNHSTFEEAKRRGLLSDSAKWEDEQARLQAEGLSDDFTNPFNSNQSENAAS</sequence>
<feature type="compositionally biased region" description="Polar residues" evidence="1">
    <location>
        <begin position="452"/>
        <end position="467"/>
    </location>
</feature>
<comment type="caution">
    <text evidence="4">The sequence shown here is derived from an EMBL/GenBank/DDBJ whole genome shotgun (WGS) entry which is preliminary data.</text>
</comment>
<dbReference type="KEGG" id="mhay:VK67_05915"/>
<protein>
    <submittedName>
        <fullName evidence="4">DUF4055 domain-containing protein</fullName>
    </submittedName>
</protein>
<dbReference type="AlphaFoldDB" id="A0A547E9S9"/>
<gene>
    <name evidence="4" type="ORF">FEA53_11190</name>
    <name evidence="3" type="ORF">FEB89_13595</name>
</gene>
<dbReference type="EMBL" id="VAJB01000030">
    <property type="protein sequence ID" value="TRB72838.1"/>
    <property type="molecule type" value="Genomic_DNA"/>
</dbReference>